<accession>A0A080N3P3</accession>
<evidence type="ECO:0000313" key="2">
    <source>
        <dbReference type="Proteomes" id="UP000028730"/>
    </source>
</evidence>
<dbReference type="RefSeq" id="WP_156097132.1">
    <property type="nucleotide sequence ID" value="NZ_ATLK01000001.1"/>
</dbReference>
<dbReference type="STRING" id="1341695.BBOMB_1048"/>
<reference evidence="1 2" key="1">
    <citation type="journal article" date="2014" name="Appl. Environ. Microbiol.">
        <title>Genomic encyclopedia of type strains of the genus Bifidobacterium.</title>
        <authorList>
            <person name="Milani C."/>
            <person name="Lugli G.A."/>
            <person name="Duranti S."/>
            <person name="Turroni F."/>
            <person name="Bottacini F."/>
            <person name="Mangifesta M."/>
            <person name="Sanchez B."/>
            <person name="Viappiani A."/>
            <person name="Mancabelli L."/>
            <person name="Taminiau B."/>
            <person name="Delcenserie V."/>
            <person name="Barrangou R."/>
            <person name="Margolles A."/>
            <person name="van Sinderen D."/>
            <person name="Ventura M."/>
        </authorList>
    </citation>
    <scope>NUCLEOTIDE SEQUENCE [LARGE SCALE GENOMIC DNA]</scope>
    <source>
        <strain evidence="1 2">DSM 19703</strain>
    </source>
</reference>
<sequence>MMVDESRSCGNCGNPVSEPWRLCQACRKDYARQIHRLRLNMQQLHALAMREYKLSGHEVGAHGHGTAPTPVNIAAWDLEVEAEAAISSIAATVQVWGDWHHILRRLTTVLPRLCQSPYAVDDYRDLVRLNERIGRRVERRKVKPFAGRCPNCGREVEADKDEHGMVCQCGHWVNLDSLRADTRERWQQLHTTQTPAGAAKWVSRQTGVRVTRQDVKNWLHRGKVHASQLEGGYYEFPIGELVTQANRKSQ</sequence>
<evidence type="ECO:0000313" key="1">
    <source>
        <dbReference type="EMBL" id="KFF31661.1"/>
    </source>
</evidence>
<dbReference type="AlphaFoldDB" id="A0A080N3P3"/>
<organism evidence="1 2">
    <name type="scientific">Bifidobacterium bombi DSM 19703</name>
    <dbReference type="NCBI Taxonomy" id="1341695"/>
    <lineage>
        <taxon>Bacteria</taxon>
        <taxon>Bacillati</taxon>
        <taxon>Actinomycetota</taxon>
        <taxon>Actinomycetes</taxon>
        <taxon>Bifidobacteriales</taxon>
        <taxon>Bifidobacteriaceae</taxon>
        <taxon>Bifidobacterium</taxon>
    </lineage>
</organism>
<name>A0A080N3P3_9BIFI</name>
<dbReference type="eggNOG" id="ENOG5031S3T">
    <property type="taxonomic scope" value="Bacteria"/>
</dbReference>
<gene>
    <name evidence="1" type="ORF">BBOMB_1048</name>
</gene>
<dbReference type="OrthoDB" id="3233619at2"/>
<dbReference type="EMBL" id="ATLK01000001">
    <property type="protein sequence ID" value="KFF31661.1"/>
    <property type="molecule type" value="Genomic_DNA"/>
</dbReference>
<keyword evidence="2" id="KW-1185">Reference proteome</keyword>
<comment type="caution">
    <text evidence="1">The sequence shown here is derived from an EMBL/GenBank/DDBJ whole genome shotgun (WGS) entry which is preliminary data.</text>
</comment>
<dbReference type="Proteomes" id="UP000028730">
    <property type="component" value="Unassembled WGS sequence"/>
</dbReference>
<protein>
    <recommendedName>
        <fullName evidence="3">PhnA protein</fullName>
    </recommendedName>
</protein>
<proteinExistence type="predicted"/>
<evidence type="ECO:0008006" key="3">
    <source>
        <dbReference type="Google" id="ProtNLM"/>
    </source>
</evidence>